<evidence type="ECO:0000256" key="2">
    <source>
        <dbReference type="ARBA" id="ARBA00022737"/>
    </source>
</evidence>
<keyword evidence="3 4" id="KW-0040">ANK repeat</keyword>
<dbReference type="InterPro" id="IPR002110">
    <property type="entry name" value="Ankyrin_rpt"/>
</dbReference>
<dbReference type="EC" id="2.3.1.225" evidence="1"/>
<dbReference type="GO" id="GO:0019706">
    <property type="term" value="F:protein-cysteine S-palmitoyltransferase activity"/>
    <property type="evidence" value="ECO:0007669"/>
    <property type="project" value="UniProtKB-EC"/>
</dbReference>
<dbReference type="PROSITE" id="PS50297">
    <property type="entry name" value="ANK_REP_REGION"/>
    <property type="match status" value="1"/>
</dbReference>
<dbReference type="PROSITE" id="PS50088">
    <property type="entry name" value="ANK_REPEAT"/>
    <property type="match status" value="1"/>
</dbReference>
<reference evidence="5 6" key="1">
    <citation type="journal article" date="2014" name="PLoS ONE">
        <title>De novo Genome Assembly of the Fungal Plant Pathogen Pyrenophora semeniperda.</title>
        <authorList>
            <person name="Soliai M.M."/>
            <person name="Meyer S.E."/>
            <person name="Udall J.A."/>
            <person name="Elzinga D.E."/>
            <person name="Hermansen R.A."/>
            <person name="Bodily P.M."/>
            <person name="Hart A.A."/>
            <person name="Coleman C.E."/>
        </authorList>
    </citation>
    <scope>NUCLEOTIDE SEQUENCE [LARGE SCALE GENOMIC DNA]</scope>
    <source>
        <strain evidence="5 6">CCB06</strain>
        <tissue evidence="5">Mycelium</tissue>
    </source>
</reference>
<keyword evidence="6" id="KW-1185">Reference proteome</keyword>
<sequence length="675" mass="75220">MRERVVCGIPLHRSKSFGWNVVATQNKPKPFNFLTHTTCAMMRKHALNHDILSTGFHILPNEILFEVVQHLDCQKDQIYFAQSSRRLYPVITDYIFRHNVRYNKSSLLNYAAKRNLTAMTQRILQVGGDIETRLTIPWTANDKHLTPLATAARHGHLEIVKMLLEAGASQFINGLRVPLLVAIFARHESVALLLSQQLCASVEPLGKSAGTVLQIASEVKLPRLVKHYLNDRDAQLQRKLDDKHVHNLSNALVRVLLVDFSDGDLLKRKLDGDAYQIVFMLLQQGASPDIRIQTQSSSVITARVIASRHPDPRIRNLLSAKAPATALVNIRPVVGRLWMASSGSETPTSFTSQSHVLLSASSSSADLLRALKRLKSMGMASMDVGEFVWRRTNCEIPLNASDIAEMVRRENCKPKKSLDFHPLELSTKCSFPQLARPRTVAQDAAREFWAMIPVIDSSNADPSLMPHTRNGCPVPQTARRLEKPSCVESFPQLTQVGPSSNDVAKENWASFLEREVSRHTKEPHAASPDQGVNQATKQLHFNQAQQQRKLQEAFQRASAGPTKSVMLLSPTPFKPTIDYHGYSIFDANLHGTTSTVSLGYDKSSGKSVAVKMFKCTYAQFSDLRKEIDIPGRLNHDECRTAGLVNLPLAITGALELLALWKSLPNPATSLWDSVR</sequence>
<dbReference type="Pfam" id="PF12796">
    <property type="entry name" value="Ank_2"/>
    <property type="match status" value="1"/>
</dbReference>
<dbReference type="Proteomes" id="UP000265663">
    <property type="component" value="Unassembled WGS sequence"/>
</dbReference>
<dbReference type="PANTHER" id="PTHR24161">
    <property type="entry name" value="ANK_REP_REGION DOMAIN-CONTAINING PROTEIN-RELATED"/>
    <property type="match status" value="1"/>
</dbReference>
<dbReference type="Gene3D" id="3.30.200.20">
    <property type="entry name" value="Phosphorylase Kinase, domain 1"/>
    <property type="match status" value="1"/>
</dbReference>
<keyword evidence="2" id="KW-0677">Repeat</keyword>
<evidence type="ECO:0000256" key="1">
    <source>
        <dbReference type="ARBA" id="ARBA00012210"/>
    </source>
</evidence>
<dbReference type="SUPFAM" id="SSF56112">
    <property type="entry name" value="Protein kinase-like (PK-like)"/>
    <property type="match status" value="1"/>
</dbReference>
<dbReference type="Gene3D" id="1.25.40.20">
    <property type="entry name" value="Ankyrin repeat-containing domain"/>
    <property type="match status" value="1"/>
</dbReference>
<dbReference type="InterPro" id="IPR036770">
    <property type="entry name" value="Ankyrin_rpt-contain_sf"/>
</dbReference>
<evidence type="ECO:0000313" key="5">
    <source>
        <dbReference type="EMBL" id="RMZ67720.1"/>
    </source>
</evidence>
<accession>A0A3M7LZY9</accession>
<dbReference type="SMART" id="SM00248">
    <property type="entry name" value="ANK"/>
    <property type="match status" value="2"/>
</dbReference>
<evidence type="ECO:0000256" key="4">
    <source>
        <dbReference type="PROSITE-ProRule" id="PRU00023"/>
    </source>
</evidence>
<dbReference type="OrthoDB" id="366390at2759"/>
<evidence type="ECO:0000256" key="3">
    <source>
        <dbReference type="ARBA" id="ARBA00023043"/>
    </source>
</evidence>
<dbReference type="InterPro" id="IPR011009">
    <property type="entry name" value="Kinase-like_dom_sf"/>
</dbReference>
<evidence type="ECO:0000313" key="6">
    <source>
        <dbReference type="Proteomes" id="UP000265663"/>
    </source>
</evidence>
<dbReference type="SUPFAM" id="SSF48403">
    <property type="entry name" value="Ankyrin repeat"/>
    <property type="match status" value="1"/>
</dbReference>
<proteinExistence type="predicted"/>
<dbReference type="AlphaFoldDB" id="A0A3M7LZY9"/>
<protein>
    <recommendedName>
        <fullName evidence="1">protein S-acyltransferase</fullName>
        <ecNumber evidence="1">2.3.1.225</ecNumber>
    </recommendedName>
</protein>
<gene>
    <name evidence="5" type="ORF">GMOD_00010087</name>
</gene>
<dbReference type="PANTHER" id="PTHR24161:SF85">
    <property type="entry name" value="PALMITOYLTRANSFERASE HIP14"/>
    <property type="match status" value="1"/>
</dbReference>
<name>A0A3M7LZY9_9PLEO</name>
<feature type="repeat" description="ANK" evidence="4">
    <location>
        <begin position="143"/>
        <end position="169"/>
    </location>
</feature>
<organism evidence="5 6">
    <name type="scientific">Pyrenophora seminiperda CCB06</name>
    <dbReference type="NCBI Taxonomy" id="1302712"/>
    <lineage>
        <taxon>Eukaryota</taxon>
        <taxon>Fungi</taxon>
        <taxon>Dikarya</taxon>
        <taxon>Ascomycota</taxon>
        <taxon>Pezizomycotina</taxon>
        <taxon>Dothideomycetes</taxon>
        <taxon>Pleosporomycetidae</taxon>
        <taxon>Pleosporales</taxon>
        <taxon>Pleosporineae</taxon>
        <taxon>Pleosporaceae</taxon>
        <taxon>Pyrenophora</taxon>
    </lineage>
</organism>
<dbReference type="EMBL" id="KE747811">
    <property type="protein sequence ID" value="RMZ67720.1"/>
    <property type="molecule type" value="Genomic_DNA"/>
</dbReference>